<feature type="transmembrane region" description="Helical" evidence="2">
    <location>
        <begin position="160"/>
        <end position="182"/>
    </location>
</feature>
<sequence length="229" mass="24730">MTAAGKLRIAIPAIHGSLALLLGLTLLYLHAAMSNPLFEALAVGIAILLSAAALILAAITDWFAALTAGMKKLHRVTFYLLAGIAFALAGIFLGAYPLVPLQWLVIFAIIHALAFGISALAYAARAGHHSQKRRAMYFFGAVSILFSGAMAGLIRNPTDSSATAILGWYLCFVGAKMLFFAWEARPVRFMPDSPRQPEEKDRQTRSAIQSAADRVHTQPAKQNAHAHHR</sequence>
<dbReference type="OrthoDB" id="123440at2"/>
<evidence type="ECO:0000313" key="3">
    <source>
        <dbReference type="EMBL" id="RFU14792.1"/>
    </source>
</evidence>
<evidence type="ECO:0000256" key="1">
    <source>
        <dbReference type="SAM" id="MobiDB-lite"/>
    </source>
</evidence>
<comment type="caution">
    <text evidence="3">The sequence shown here is derived from an EMBL/GenBank/DDBJ whole genome shotgun (WGS) entry which is preliminary data.</text>
</comment>
<keyword evidence="2" id="KW-1133">Transmembrane helix</keyword>
<name>A0A372IIL0_9BACT</name>
<keyword evidence="2" id="KW-0812">Transmembrane</keyword>
<feature type="transmembrane region" description="Helical" evidence="2">
    <location>
        <begin position="135"/>
        <end position="154"/>
    </location>
</feature>
<proteinExistence type="predicted"/>
<reference evidence="3 4" key="1">
    <citation type="submission" date="2018-08" db="EMBL/GenBank/DDBJ databases">
        <title>Acidipila sp. 4G-K13, an acidobacterium isolated from forest soil.</title>
        <authorList>
            <person name="Gao Z.-H."/>
            <person name="Qiu L.-H."/>
        </authorList>
    </citation>
    <scope>NUCLEOTIDE SEQUENCE [LARGE SCALE GENOMIC DNA]</scope>
    <source>
        <strain evidence="3 4">4G-K13</strain>
    </source>
</reference>
<dbReference type="AlphaFoldDB" id="A0A372IIL0"/>
<feature type="transmembrane region" description="Helical" evidence="2">
    <location>
        <begin position="102"/>
        <end position="123"/>
    </location>
</feature>
<keyword evidence="4" id="KW-1185">Reference proteome</keyword>
<feature type="compositionally biased region" description="Basic and acidic residues" evidence="1">
    <location>
        <begin position="195"/>
        <end position="204"/>
    </location>
</feature>
<dbReference type="InterPro" id="IPR036259">
    <property type="entry name" value="MFS_trans_sf"/>
</dbReference>
<feature type="transmembrane region" description="Helical" evidence="2">
    <location>
        <begin position="7"/>
        <end position="29"/>
    </location>
</feature>
<feature type="transmembrane region" description="Helical" evidence="2">
    <location>
        <begin position="41"/>
        <end position="64"/>
    </location>
</feature>
<accession>A0A372IIL0</accession>
<keyword evidence="2" id="KW-0472">Membrane</keyword>
<evidence type="ECO:0000313" key="4">
    <source>
        <dbReference type="Proteomes" id="UP000264702"/>
    </source>
</evidence>
<organism evidence="3 4">
    <name type="scientific">Paracidobacterium acidisoli</name>
    <dbReference type="NCBI Taxonomy" id="2303751"/>
    <lineage>
        <taxon>Bacteria</taxon>
        <taxon>Pseudomonadati</taxon>
        <taxon>Acidobacteriota</taxon>
        <taxon>Terriglobia</taxon>
        <taxon>Terriglobales</taxon>
        <taxon>Acidobacteriaceae</taxon>
        <taxon>Paracidobacterium</taxon>
    </lineage>
</organism>
<dbReference type="Proteomes" id="UP000264702">
    <property type="component" value="Unassembled WGS sequence"/>
</dbReference>
<dbReference type="EMBL" id="QVQT01000011">
    <property type="protein sequence ID" value="RFU14792.1"/>
    <property type="molecule type" value="Genomic_DNA"/>
</dbReference>
<dbReference type="RefSeq" id="WP_117303714.1">
    <property type="nucleotide sequence ID" value="NZ_QVQT02000011.1"/>
</dbReference>
<evidence type="ECO:0000256" key="2">
    <source>
        <dbReference type="SAM" id="Phobius"/>
    </source>
</evidence>
<dbReference type="SUPFAM" id="SSF103473">
    <property type="entry name" value="MFS general substrate transporter"/>
    <property type="match status" value="1"/>
</dbReference>
<feature type="transmembrane region" description="Helical" evidence="2">
    <location>
        <begin position="76"/>
        <end position="96"/>
    </location>
</feature>
<gene>
    <name evidence="3" type="ORF">D0Y96_20290</name>
</gene>
<feature type="region of interest" description="Disordered" evidence="1">
    <location>
        <begin position="191"/>
        <end position="229"/>
    </location>
</feature>
<protein>
    <submittedName>
        <fullName evidence="3">Uncharacterized protein</fullName>
    </submittedName>
</protein>